<dbReference type="InterPro" id="IPR003386">
    <property type="entry name" value="LACT/PDAT_acylTrfase"/>
</dbReference>
<dbReference type="GO" id="GO:0006629">
    <property type="term" value="P:lipid metabolic process"/>
    <property type="evidence" value="ECO:0000318"/>
    <property type="project" value="GO_Central"/>
</dbReference>
<dbReference type="KEGG" id="gla:GL50803_0024603"/>
<dbReference type="VEuPathDB" id="GiardiaDB:GL50803_24603"/>
<feature type="transmembrane region" description="Helical" evidence="2">
    <location>
        <begin position="1550"/>
        <end position="1575"/>
    </location>
</feature>
<dbReference type="EMBL" id="AACB03000002">
    <property type="protein sequence ID" value="KAE8304533.1"/>
    <property type="molecule type" value="Genomic_DNA"/>
</dbReference>
<dbReference type="GO" id="GO:0008374">
    <property type="term" value="F:O-acyltransferase activity"/>
    <property type="evidence" value="ECO:0007669"/>
    <property type="project" value="InterPro"/>
</dbReference>
<evidence type="ECO:0000313" key="4">
    <source>
        <dbReference type="Proteomes" id="UP000001548"/>
    </source>
</evidence>
<feature type="region of interest" description="Disordered" evidence="1">
    <location>
        <begin position="828"/>
        <end position="901"/>
    </location>
</feature>
<sequence length="2125" mass="233448">MVTKPPPVLLIHGTVGSKMRAKSRISAHAEDAWVNSQIIPRMMIATKVANDLWCAPDLETLWVESHVAKYVDVTPYPGLEGARRLLTLKGFERMLRKRRIGYYYETLLQWFKKYCGYEEGVTIDAFSYDWRQEIGHPKLQEDLRKCIKAMRCRNGGQRLTVIAHSLGGLVVQAYMQTYPDWNDDISRFAAISVPFDGVGGYSMAGFLTGYCLRLPIPMSCGRGIQGASGSIISMAGRPGGSPCSSKFISTNIYVKRLLCPRTSSGGDNDSNNYDPGSDVTSNIDATSDTCTELATLMKDSADSQHNEKQPLFKIHLNLTPYRKKMPNLAYCILEKIQQDPSLLTKDVERSLTLLQNCCHRKAVQIEINGVLHLKKRRRGTLFPEYAFNRAFKKLEALATPEEIGVVSSLYDFKYASALTKIIEDVVPAEESPRTTIVEVPTTSLPQGATATILAVSSEHQYKNCPLQQDATIYQLDINCGSLLDSIMIHYDNTSLTMPGSLQPKEENTLQRLPGQTDDFTDVLDTHVTNGSEETDPRTNTTEPELSPIKVRPLQQNSLSITSSSFQLVNDHELSVVQNQHTGNPIFSWECYSPWVTYSNEHGSVIPRSYETRKLANIFSHPDFIFKGNTVTIKEDSDFLTFYKETSGGFHGTSGRVIRWSEYPHLRRYSEITMLMDELAAEYENIPHHINYNGRIVKSKKCILNYPDLPKLRREKKIKKVETGEPKHLSKGVLLNDTPDSIASIVKKMDPSSIYVKERVSSAYVKARRASTDARTSVVEKFINYNSSSSSPNTDGYTDNQGSQDHSFTHITGEEDSMDVDSCAELGSNSFTEETDNIVSSTGSAYSDSKHCRANHKKRVKSADSTSDTHGKAAAKPRPDKESRGNSKRTSRRTSLSLSDRASEIMEYAPSTEEISNLDLTGTPGKKDKEKDRIILIPYANPWSDLTLRKSVSERPIAELIDKVSVKGSLDALIFPKFDKCWSFSAQRQVKPIVYPANPKDFRYISLLTYGRQTPIHVVYPKPIQEYSELLDQIPTFVTGQGDGTVILSSMLNDGVPDQYVDDRIVEYGISHFNILHSFTTFTRITSFMGLSLKNVEYDQSLFNEEESSNENTLEGAFSEVVKSRTSEFAFYLVMFSHSRASTAANTRILRTFTLTGDEQGILGGFFRVLVNTIEIHGGDHLLVQTDVAGDHTPAARIWYSLLQSVCDNASADDVLLSLAPLVSHLDLSPIESAEQHERVISKLVHSLPETLRTNMFDHSFRCGGCGKLSHHTLLNFLQFDTSGTAVLNFNIQSIPCPVCAATGLLTVVQRPLLSVSTTLSYSSFPINQHQQLAPDYRVYNTAFMSSKVTDDSMEDAERRMESYTVFINTQDKRGPNDDYVLYSFMGSTLRAEARDKVSELTFLKTKKVAAYREGVPGNQLRQRIGPCRIIFYMDTKTFAPELRKQLAIPSAAPRQEHVSPINPPVSVAQQTVYSDTEPLKPNTPAPMYTLEHSEALKNVPLTHDRQCYCCPCSGCDCGGGCASGYCKHLQSEAEECCSCVDDDTCCGRHLLLWTVIVIMAILLLITFILVICLYAQIGSTLTVKNLVVSNLSVLGPSAVTTTFRVKTLQGLAPDNFTAEVRRIVSGTQNRSHLDGNEWTHLSLEEYKRLLVDIQNHCQATKIVSCPVTDTLLDTLDGYAELKSVYERATRYPSFYPRKGELLKDAYLSSVTMESRLWGMLNVESLSSIFVTAPPAACLTPTTYSCNGQFNYLKTADLDMQMTNVQATFQDLIINGKLTATSATFTDLSVSGKLDVTGSATIPSITGLNDLTTTTLTTGALKATSITADTATIGTQVVQTQLSAVGTAPNGPYNLVVGTDGVITKKKLAYQDGANAEVLSVTDTGVTISGNIALSKTIDVTNSGNVVFKAAQSGSPGTYTFTDNTLQLTKTGTGDTTTITEAEVKTNKVTTQVASNSIDELCITKSINLCPAGAPSVTFLTVATAGQAVTGTISNVKTATIDTAVISTSLAAPAVAVSTNLSLGAHPDFDIVYAAKTSNPPGTPASFAINTVVKSNNADVIDFTSGTKVTVHVPANFTKQVTVTDSSTDKIKLDPGGTITTNNCNLAMTGGTATLDQTKITITPPP</sequence>
<dbReference type="Proteomes" id="UP000001548">
    <property type="component" value="Unassembled WGS sequence"/>
</dbReference>
<reference evidence="3 4" key="1">
    <citation type="journal article" date="2007" name="Science">
        <title>Genomic minimalism in the early diverging intestinal parasite Giardia lamblia.</title>
        <authorList>
            <person name="Morrison H.G."/>
            <person name="McArthur A.G."/>
            <person name="Gillin F.D."/>
            <person name="Aley S.B."/>
            <person name="Adam R.D."/>
            <person name="Olsen G.J."/>
            <person name="Best A.A."/>
            <person name="Cande W.Z."/>
            <person name="Chen F."/>
            <person name="Cipriano M.J."/>
            <person name="Davids B.J."/>
            <person name="Dawson S.C."/>
            <person name="Elmendorf H.G."/>
            <person name="Hehl A.B."/>
            <person name="Holder M.E."/>
            <person name="Huse S.M."/>
            <person name="Kim U.U."/>
            <person name="Lasek-Nesselquist E."/>
            <person name="Manning G."/>
            <person name="Nigam A."/>
            <person name="Nixon J.E."/>
            <person name="Palm D."/>
            <person name="Passamaneck N.E."/>
            <person name="Prabhu A."/>
            <person name="Reich C.I."/>
            <person name="Reiner D.S."/>
            <person name="Samuelson J."/>
            <person name="Svard S.G."/>
            <person name="Sogin M.L."/>
        </authorList>
    </citation>
    <scope>NUCLEOTIDE SEQUENCE [LARGE SCALE GENOMIC DNA]</scope>
    <source>
        <strain evidence="3 4">WB C6</strain>
    </source>
</reference>
<dbReference type="SUPFAM" id="SSF53474">
    <property type="entry name" value="alpha/beta-Hydrolases"/>
    <property type="match status" value="1"/>
</dbReference>
<feature type="region of interest" description="Disordered" evidence="1">
    <location>
        <begin position="784"/>
        <end position="808"/>
    </location>
</feature>
<proteinExistence type="predicted"/>
<dbReference type="HOGENOM" id="CLU_232078_0_0_1"/>
<keyword evidence="2" id="KW-1133">Transmembrane helix</keyword>
<keyword evidence="4" id="KW-1185">Reference proteome</keyword>
<dbReference type="GeneID" id="5697553"/>
<keyword evidence="3" id="KW-0808">Transferase</keyword>
<dbReference type="OMA" id="ENIPHHI"/>
<evidence type="ECO:0000256" key="1">
    <source>
        <dbReference type="SAM" id="MobiDB-lite"/>
    </source>
</evidence>
<organism evidence="3 4">
    <name type="scientific">Giardia intestinalis (strain ATCC 50803 / WB clone C6)</name>
    <name type="common">Giardia lamblia</name>
    <dbReference type="NCBI Taxonomy" id="184922"/>
    <lineage>
        <taxon>Eukaryota</taxon>
        <taxon>Metamonada</taxon>
        <taxon>Diplomonadida</taxon>
        <taxon>Hexamitidae</taxon>
        <taxon>Giardiinae</taxon>
        <taxon>Giardia</taxon>
    </lineage>
</organism>
<feature type="compositionally biased region" description="Polar residues" evidence="1">
    <location>
        <begin position="828"/>
        <end position="846"/>
    </location>
</feature>
<dbReference type="PANTHER" id="PTHR11440">
    <property type="entry name" value="LECITHIN-CHOLESTEROL ACYLTRANSFERASE-RELATED"/>
    <property type="match status" value="1"/>
</dbReference>
<dbReference type="Pfam" id="PF02450">
    <property type="entry name" value="LCAT"/>
    <property type="match status" value="1"/>
</dbReference>
<evidence type="ECO:0000256" key="2">
    <source>
        <dbReference type="SAM" id="Phobius"/>
    </source>
</evidence>
<keyword evidence="2" id="KW-0812">Transmembrane</keyword>
<dbReference type="ESTHER" id="giala-q7qwm1">
    <property type="family name" value="PC-sterol_acyltransferase"/>
</dbReference>
<feature type="compositionally biased region" description="Basic and acidic residues" evidence="1">
    <location>
        <begin position="866"/>
        <end position="884"/>
    </location>
</feature>
<evidence type="ECO:0000313" key="3">
    <source>
        <dbReference type="EMBL" id="KAE8304533.1"/>
    </source>
</evidence>
<keyword evidence="2" id="KW-0472">Membrane</keyword>
<dbReference type="Gene3D" id="3.40.50.1820">
    <property type="entry name" value="alpha/beta hydrolase"/>
    <property type="match status" value="1"/>
</dbReference>
<dbReference type="RefSeq" id="XP_001704693.1">
    <property type="nucleotide sequence ID" value="XM_001704641.1"/>
</dbReference>
<protein>
    <submittedName>
        <fullName evidence="3">Lecithin-cholesterol acyl transferase</fullName>
    </submittedName>
</protein>
<accession>A8BUZ8</accession>
<comment type="caution">
    <text evidence="3">The sequence shown here is derived from an EMBL/GenBank/DDBJ whole genome shotgun (WGS) entry which is preliminary data.</text>
</comment>
<gene>
    <name evidence="3" type="ORF">GL50803_0024603</name>
</gene>
<dbReference type="InterPro" id="IPR029058">
    <property type="entry name" value="AB_hydrolase_fold"/>
</dbReference>
<name>A8BUZ8_GIAIC</name>